<dbReference type="Gene3D" id="1.25.40.390">
    <property type="match status" value="1"/>
</dbReference>
<dbReference type="AlphaFoldDB" id="A0A2T0UC86"/>
<proteinExistence type="predicted"/>
<name>A0A2T0UC86_9SPHI</name>
<gene>
    <name evidence="1" type="ORF">B0I27_101522</name>
</gene>
<keyword evidence="2" id="KW-1185">Reference proteome</keyword>
<comment type="caution">
    <text evidence="1">The sequence shown here is derived from an EMBL/GenBank/DDBJ whole genome shotgun (WGS) entry which is preliminary data.</text>
</comment>
<evidence type="ECO:0000313" key="2">
    <source>
        <dbReference type="Proteomes" id="UP000238034"/>
    </source>
</evidence>
<organism evidence="1 2">
    <name type="scientific">Arcticibacter pallidicorallinus</name>
    <dbReference type="NCBI Taxonomy" id="1259464"/>
    <lineage>
        <taxon>Bacteria</taxon>
        <taxon>Pseudomonadati</taxon>
        <taxon>Bacteroidota</taxon>
        <taxon>Sphingobacteriia</taxon>
        <taxon>Sphingobacteriales</taxon>
        <taxon>Sphingobacteriaceae</taxon>
        <taxon>Arcticibacter</taxon>
    </lineage>
</organism>
<dbReference type="Proteomes" id="UP000238034">
    <property type="component" value="Unassembled WGS sequence"/>
</dbReference>
<dbReference type="EMBL" id="PVTH01000001">
    <property type="protein sequence ID" value="PRY55550.1"/>
    <property type="molecule type" value="Genomic_DNA"/>
</dbReference>
<dbReference type="PROSITE" id="PS51257">
    <property type="entry name" value="PROKAR_LIPOPROTEIN"/>
    <property type="match status" value="1"/>
</dbReference>
<dbReference type="SUPFAM" id="SSF48452">
    <property type="entry name" value="TPR-like"/>
    <property type="match status" value="1"/>
</dbReference>
<dbReference type="InterPro" id="IPR041662">
    <property type="entry name" value="SusD-like_2"/>
</dbReference>
<protein>
    <submittedName>
        <fullName evidence="1">SusD-like starch-binding protein associating with outer membrane</fullName>
    </submittedName>
</protein>
<dbReference type="Pfam" id="PF12771">
    <property type="entry name" value="SusD-like_2"/>
    <property type="match status" value="1"/>
</dbReference>
<dbReference type="InterPro" id="IPR011990">
    <property type="entry name" value="TPR-like_helical_dom_sf"/>
</dbReference>
<dbReference type="RefSeq" id="WP_106291051.1">
    <property type="nucleotide sequence ID" value="NZ_PVTH01000001.1"/>
</dbReference>
<reference evidence="1 2" key="1">
    <citation type="submission" date="2018-03" db="EMBL/GenBank/DDBJ databases">
        <title>Genomic Encyclopedia of Type Strains, Phase III (KMG-III): the genomes of soil and plant-associated and newly described type strains.</title>
        <authorList>
            <person name="Whitman W."/>
        </authorList>
    </citation>
    <scope>NUCLEOTIDE SEQUENCE [LARGE SCALE GENOMIC DNA]</scope>
    <source>
        <strain evidence="1 2">CGMCC 1.9313</strain>
    </source>
</reference>
<dbReference type="OrthoDB" id="9766256at2"/>
<evidence type="ECO:0000313" key="1">
    <source>
        <dbReference type="EMBL" id="PRY55550.1"/>
    </source>
</evidence>
<accession>A0A2T0UC86</accession>
<sequence length="516" mass="57387">MNRLKYYTYTILIAFSLSGCDKDFDKVNTNPYALTNINPALLFANAQRLTSGGFYEAEQTVVQQFVNAYNLGATTGFNFNEDSNIFNVPRWNDNYPGPIKFLEQAIELVKDDPARSNLYSQLRIWRAYIFMTLVDTYGDVPYSEAGKAYIGGLYYPKYDKDEVIYEDLYNEIKTATAALSPEKDQVKEELFFGTSGSAAIQVEKWRKVGNSLLLRLGMRYSKLDPTKAASIVQEAFNGGVMASNSDNVMVQYNATYNNPLNAVIRTGNLYYFYLAEPFVNRLKSANDPRLKYISGKYAAPNEALALTPDTTAANQFGFPIGYDQTSVKNAPGYRGTAGTGQNYSQINLRVFGSATAPIFFVTNAQTKLLLAEASFRGWLPAGALTAQEYYNAGVKASMDEYSLYPTVPNPAIPGSTQDSYLNQPAVAYSAANALERINTQYWIASFGNGAESFANFRRSGYPALTPNNYNNNLQGGFVRRFAYPNEESARNSESYQAAVASFGPDNLTTRIFWDKP</sequence>